<evidence type="ECO:0000313" key="7">
    <source>
        <dbReference type="Proteomes" id="UP000887566"/>
    </source>
</evidence>
<feature type="transmembrane region" description="Helical" evidence="5">
    <location>
        <begin position="134"/>
        <end position="160"/>
    </location>
</feature>
<feature type="transmembrane region" description="Helical" evidence="5">
    <location>
        <begin position="459"/>
        <end position="483"/>
    </location>
</feature>
<proteinExistence type="predicted"/>
<dbReference type="PROSITE" id="PS50850">
    <property type="entry name" value="MFS"/>
    <property type="match status" value="1"/>
</dbReference>
<evidence type="ECO:0000256" key="5">
    <source>
        <dbReference type="SAM" id="Phobius"/>
    </source>
</evidence>
<dbReference type="InterPro" id="IPR005829">
    <property type="entry name" value="Sugar_transporter_CS"/>
</dbReference>
<dbReference type="SUPFAM" id="SSF103473">
    <property type="entry name" value="MFS general substrate transporter"/>
    <property type="match status" value="1"/>
</dbReference>
<feature type="transmembrane region" description="Helical" evidence="5">
    <location>
        <begin position="68"/>
        <end position="88"/>
    </location>
</feature>
<dbReference type="InterPro" id="IPR045263">
    <property type="entry name" value="GLUT"/>
</dbReference>
<feature type="transmembrane region" description="Helical" evidence="5">
    <location>
        <begin position="340"/>
        <end position="360"/>
    </location>
</feature>
<dbReference type="Pfam" id="PF00083">
    <property type="entry name" value="Sugar_tr"/>
    <property type="match status" value="1"/>
</dbReference>
<evidence type="ECO:0000259" key="6">
    <source>
        <dbReference type="PROSITE" id="PS50850"/>
    </source>
</evidence>
<evidence type="ECO:0000313" key="8">
    <source>
        <dbReference type="WBParaSite" id="PSAMB.scaffold1729size28327.g14716.t1"/>
    </source>
</evidence>
<sequence>MSRSSFRVPPLRLTLICCLVSFCANWQFGYQITYVNTAVKTFYRLFNSTYRADHNCSQCFMPYSDWSLIWSLTVASFYPGAIIGFLLVPYCTNRFGVRLALMGSTLPAIIGCLLEMFARVAARSSQPGSEDLVLVNFLIAGRVFTGIHGGAALALLPLFVSEVTPPAHRGVLSSLQQAAQALTTLLGFVFGSETFFTVEKNRFEWLQIIGMTPTLILIVFLAIIRETPYEYFIRRNDWIKGEKSIAYYYGGNVDMEIASIGIVQEGARSAAQPHNVYTLSDLLCPASASDQIVRKGFLLGVVAAASYAFTADDLIDSFSSQIFQNVGRKDERSSQHVADLVTVAIGVVLVITSMIGCILVEKLGRKWMLIGGLLGTALSNTAAVLFRFLPDTIGPLATMVAFAVSKAFIGLGAGAPAWFLTSELVPPAARSLAQSISTGVLLTVSGLVTVVYLPLDEHIGIYSLLVLASLPATICAAILMTYLPETKERTYEDIQRALAGRSAKCRFDTCLDENERLIRTLSKSSLSQNSRIHYGSANSCDSCDRSTLLAASI</sequence>
<feature type="transmembrane region" description="Helical" evidence="5">
    <location>
        <begin position="205"/>
        <end position="224"/>
    </location>
</feature>
<feature type="transmembrane region" description="Helical" evidence="5">
    <location>
        <begin position="100"/>
        <end position="122"/>
    </location>
</feature>
<dbReference type="Gene3D" id="1.20.1250.20">
    <property type="entry name" value="MFS general substrate transporter like domains"/>
    <property type="match status" value="1"/>
</dbReference>
<name>A0A914VCZ6_9BILA</name>
<dbReference type="WBParaSite" id="PSAMB.scaffold1729size28327.g14716.t1">
    <property type="protein sequence ID" value="PSAMB.scaffold1729size28327.g14716.t1"/>
    <property type="gene ID" value="PSAMB.scaffold1729size28327.g14716"/>
</dbReference>
<protein>
    <submittedName>
        <fullName evidence="8">Major facilitator superfamily (MFS) profile domain-containing protein</fullName>
    </submittedName>
</protein>
<reference evidence="8" key="1">
    <citation type="submission" date="2022-11" db="UniProtKB">
        <authorList>
            <consortium name="WormBaseParasite"/>
        </authorList>
    </citation>
    <scope>IDENTIFICATION</scope>
</reference>
<dbReference type="GO" id="GO:0015149">
    <property type="term" value="F:hexose transmembrane transporter activity"/>
    <property type="evidence" value="ECO:0007669"/>
    <property type="project" value="TreeGrafter"/>
</dbReference>
<feature type="transmembrane region" description="Helical" evidence="5">
    <location>
        <begin position="292"/>
        <end position="310"/>
    </location>
</feature>
<evidence type="ECO:0000256" key="4">
    <source>
        <dbReference type="ARBA" id="ARBA00023136"/>
    </source>
</evidence>
<feature type="transmembrane region" description="Helical" evidence="5">
    <location>
        <begin position="396"/>
        <end position="420"/>
    </location>
</feature>
<evidence type="ECO:0000256" key="2">
    <source>
        <dbReference type="ARBA" id="ARBA00022692"/>
    </source>
</evidence>
<dbReference type="PROSITE" id="PS00217">
    <property type="entry name" value="SUGAR_TRANSPORT_2"/>
    <property type="match status" value="1"/>
</dbReference>
<dbReference type="PANTHER" id="PTHR23503">
    <property type="entry name" value="SOLUTE CARRIER FAMILY 2"/>
    <property type="match status" value="1"/>
</dbReference>
<comment type="subcellular location">
    <subcellularLocation>
        <location evidence="1">Membrane</location>
        <topology evidence="1">Multi-pass membrane protein</topology>
    </subcellularLocation>
</comment>
<organism evidence="7 8">
    <name type="scientific">Plectus sambesii</name>
    <dbReference type="NCBI Taxonomy" id="2011161"/>
    <lineage>
        <taxon>Eukaryota</taxon>
        <taxon>Metazoa</taxon>
        <taxon>Ecdysozoa</taxon>
        <taxon>Nematoda</taxon>
        <taxon>Chromadorea</taxon>
        <taxon>Plectida</taxon>
        <taxon>Plectina</taxon>
        <taxon>Plectoidea</taxon>
        <taxon>Plectidae</taxon>
        <taxon>Plectus</taxon>
    </lineage>
</organism>
<feature type="transmembrane region" description="Helical" evidence="5">
    <location>
        <begin position="432"/>
        <end position="453"/>
    </location>
</feature>
<feature type="transmembrane region" description="Helical" evidence="5">
    <location>
        <begin position="367"/>
        <end position="390"/>
    </location>
</feature>
<dbReference type="Proteomes" id="UP000887566">
    <property type="component" value="Unplaced"/>
</dbReference>
<evidence type="ECO:0000256" key="1">
    <source>
        <dbReference type="ARBA" id="ARBA00004141"/>
    </source>
</evidence>
<keyword evidence="2 5" id="KW-0812">Transmembrane</keyword>
<dbReference type="GO" id="GO:0016020">
    <property type="term" value="C:membrane"/>
    <property type="evidence" value="ECO:0007669"/>
    <property type="project" value="UniProtKB-SubCell"/>
</dbReference>
<keyword evidence="3 5" id="KW-1133">Transmembrane helix</keyword>
<dbReference type="AlphaFoldDB" id="A0A914VCZ6"/>
<keyword evidence="4 5" id="KW-0472">Membrane</keyword>
<keyword evidence="7" id="KW-1185">Reference proteome</keyword>
<dbReference type="PANTHER" id="PTHR23503:SF11">
    <property type="entry name" value="MAJOR FACILITATOR SUPERFAMILY (MFS) PROFILE DOMAIN-CONTAINING PROTEIN"/>
    <property type="match status" value="1"/>
</dbReference>
<dbReference type="InterPro" id="IPR020846">
    <property type="entry name" value="MFS_dom"/>
</dbReference>
<dbReference type="InterPro" id="IPR005828">
    <property type="entry name" value="MFS_sugar_transport-like"/>
</dbReference>
<evidence type="ECO:0000256" key="3">
    <source>
        <dbReference type="ARBA" id="ARBA00022989"/>
    </source>
</evidence>
<accession>A0A914VCZ6</accession>
<feature type="domain" description="Major facilitator superfamily (MFS) profile" evidence="6">
    <location>
        <begin position="17"/>
        <end position="487"/>
    </location>
</feature>
<dbReference type="InterPro" id="IPR036259">
    <property type="entry name" value="MFS_trans_sf"/>
</dbReference>